<dbReference type="EMBL" id="UFQT01000848">
    <property type="protein sequence ID" value="SSX27635.1"/>
    <property type="molecule type" value="Genomic_DNA"/>
</dbReference>
<sequence length="187" mass="20821">MSNIDSLIQQQQQPSSTHHHSSSIRKPSRILSAAQQSQGSNKFNFQVHNNLNNNNNIGDSISGAKSDEYYFASTSFNSKASQKNKKIIKSIDNASVYNDSKILSLNRSNYQKNCAIFNQAYYGNNKFENNNIFSTTTTSAVTNNKFITTATTTTSGSKLSRKSSHNNNQIQIGMEIHIQGSYKCFQA</sequence>
<feature type="region of interest" description="Disordered" evidence="1">
    <location>
        <begin position="1"/>
        <end position="35"/>
    </location>
</feature>
<organism evidence="3">
    <name type="scientific">Culicoides sonorensis</name>
    <name type="common">Biting midge</name>
    <dbReference type="NCBI Taxonomy" id="179676"/>
    <lineage>
        <taxon>Eukaryota</taxon>
        <taxon>Metazoa</taxon>
        <taxon>Ecdysozoa</taxon>
        <taxon>Arthropoda</taxon>
        <taxon>Hexapoda</taxon>
        <taxon>Insecta</taxon>
        <taxon>Pterygota</taxon>
        <taxon>Neoptera</taxon>
        <taxon>Endopterygota</taxon>
        <taxon>Diptera</taxon>
        <taxon>Nematocera</taxon>
        <taxon>Chironomoidea</taxon>
        <taxon>Ceratopogonidae</taxon>
        <taxon>Ceratopogoninae</taxon>
        <taxon>Culicoides</taxon>
        <taxon>Monoculicoides</taxon>
    </lineage>
</organism>
<evidence type="ECO:0000313" key="3">
    <source>
        <dbReference type="EMBL" id="SSX27635.1"/>
    </source>
</evidence>
<reference evidence="3" key="2">
    <citation type="submission" date="2018-07" db="EMBL/GenBank/DDBJ databases">
        <authorList>
            <person name="Quirk P.G."/>
            <person name="Krulwich T.A."/>
        </authorList>
    </citation>
    <scope>NUCLEOTIDE SEQUENCE</scope>
</reference>
<gene>
    <name evidence="3" type="primary">CSON014696</name>
</gene>
<name>A0A336MBG6_CULSO</name>
<protein>
    <submittedName>
        <fullName evidence="3">CSON014696 protein</fullName>
    </submittedName>
</protein>
<reference evidence="2" key="1">
    <citation type="submission" date="2018-04" db="EMBL/GenBank/DDBJ databases">
        <authorList>
            <person name="Go L.Y."/>
            <person name="Mitchell J.A."/>
        </authorList>
    </citation>
    <scope>NUCLEOTIDE SEQUENCE</scope>
    <source>
        <tissue evidence="2">Whole organism</tissue>
    </source>
</reference>
<feature type="compositionally biased region" description="Basic residues" evidence="1">
    <location>
        <begin position="17"/>
        <end position="28"/>
    </location>
</feature>
<evidence type="ECO:0000313" key="2">
    <source>
        <dbReference type="EMBL" id="SSX07293.1"/>
    </source>
</evidence>
<dbReference type="EMBL" id="UFQS01000848">
    <property type="protein sequence ID" value="SSX07293.1"/>
    <property type="molecule type" value="Genomic_DNA"/>
</dbReference>
<dbReference type="VEuPathDB" id="VectorBase:CSON014696"/>
<proteinExistence type="predicted"/>
<evidence type="ECO:0000256" key="1">
    <source>
        <dbReference type="SAM" id="MobiDB-lite"/>
    </source>
</evidence>
<dbReference type="AlphaFoldDB" id="A0A336MBG6"/>
<accession>A0A336MBG6</accession>